<dbReference type="InterPro" id="IPR036305">
    <property type="entry name" value="RGS_sf"/>
</dbReference>
<proteinExistence type="predicted"/>
<name>A0A0G4IHN4_PLABS</name>
<keyword evidence="1" id="KW-1133">Transmembrane helix</keyword>
<feature type="transmembrane region" description="Helical" evidence="1">
    <location>
        <begin position="64"/>
        <end position="87"/>
    </location>
</feature>
<dbReference type="PANTHER" id="PTHR10845:SF192">
    <property type="entry name" value="DOUBLE HIT, ISOFORM B"/>
    <property type="match status" value="1"/>
</dbReference>
<accession>A0A0G4IHN4</accession>
<dbReference type="InterPro" id="IPR044926">
    <property type="entry name" value="RGS_subdomain_2"/>
</dbReference>
<dbReference type="OrthoDB" id="196547at2759"/>
<feature type="transmembrane region" description="Helical" evidence="1">
    <location>
        <begin position="238"/>
        <end position="262"/>
    </location>
</feature>
<evidence type="ECO:0000259" key="2">
    <source>
        <dbReference type="PROSITE" id="PS50132"/>
    </source>
</evidence>
<dbReference type="AlphaFoldDB" id="A0A0G4IHN4"/>
<sequence length="479" mass="53097">LYERKIRQLYVCDQPVYPRVRRRGPMSPINIAFLVITVLQAVVHMPAIVIFHRRRDRPPISYRYPAMSLIAAVVTLLASLWLSLGALLGDIPIVVLISLCVVLVTGTIDTYIILATRLLLAFNKTHEQICISKESVNEVEVRQRNQTVHWLVIAMRNDTAVVFLIASAVVHLLVLVPFVVASPELLYKKVADADWTSGTPESSLNMVIFYETIVECVVVGVLAYKVRMVQDVSGVKRSLQYAAYSGTVGAALMIVFGTVLAGDDANNAANLIGIVASNIALILFVEGPVAQSYTRPWARAMVSSETPTGRGLQLMRFLSTPAGLQAFKEQLTKEFCVETVLFFEAVHELKSMKDDADRIDRKAMSIYKKFIADDAPLWINVSSQTSSALHDVFKGKQPTGCSVDVFDTALLEIVRLMQHNSLDRFIETHRHMWNEFILNTQEIAILENVSRAINHTKSASVVLRVGPSEPPAFGSSSSN</sequence>
<dbReference type="STRING" id="37360.A0A0G4IHN4"/>
<dbReference type="EMBL" id="CDSF01000001">
    <property type="protein sequence ID" value="CEO94694.1"/>
    <property type="molecule type" value="Genomic_DNA"/>
</dbReference>
<dbReference type="SMART" id="SM00315">
    <property type="entry name" value="RGS"/>
    <property type="match status" value="1"/>
</dbReference>
<feature type="transmembrane region" description="Helical" evidence="1">
    <location>
        <begin position="268"/>
        <end position="285"/>
    </location>
</feature>
<keyword evidence="4" id="KW-1185">Reference proteome</keyword>
<dbReference type="CDD" id="cd07440">
    <property type="entry name" value="RGS"/>
    <property type="match status" value="1"/>
</dbReference>
<feature type="domain" description="RGS" evidence="2">
    <location>
        <begin position="313"/>
        <end position="428"/>
    </location>
</feature>
<feature type="transmembrane region" description="Helical" evidence="1">
    <location>
        <begin position="93"/>
        <end position="114"/>
    </location>
</feature>
<feature type="transmembrane region" description="Helical" evidence="1">
    <location>
        <begin position="31"/>
        <end position="52"/>
    </location>
</feature>
<feature type="transmembrane region" description="Helical" evidence="1">
    <location>
        <begin position="160"/>
        <end position="180"/>
    </location>
</feature>
<evidence type="ECO:0000313" key="3">
    <source>
        <dbReference type="EMBL" id="CEO94694.1"/>
    </source>
</evidence>
<reference evidence="3 4" key="1">
    <citation type="submission" date="2015-02" db="EMBL/GenBank/DDBJ databases">
        <authorList>
            <person name="Chooi Y.-H."/>
        </authorList>
    </citation>
    <scope>NUCLEOTIDE SEQUENCE [LARGE SCALE GENOMIC DNA]</scope>
    <source>
        <strain evidence="3">E3</strain>
    </source>
</reference>
<feature type="transmembrane region" description="Helical" evidence="1">
    <location>
        <begin position="207"/>
        <end position="226"/>
    </location>
</feature>
<keyword evidence="1" id="KW-0472">Membrane</keyword>
<dbReference type="PROSITE" id="PS50132">
    <property type="entry name" value="RGS"/>
    <property type="match status" value="1"/>
</dbReference>
<gene>
    <name evidence="3" type="ORF">PBRA_000480</name>
</gene>
<dbReference type="Proteomes" id="UP000039324">
    <property type="component" value="Unassembled WGS sequence"/>
</dbReference>
<dbReference type="Pfam" id="PF00615">
    <property type="entry name" value="RGS"/>
    <property type="match status" value="1"/>
</dbReference>
<keyword evidence="1" id="KW-0812">Transmembrane</keyword>
<dbReference type="Gene3D" id="1.10.167.10">
    <property type="entry name" value="Regulator of G-protein Signalling 4, domain 2"/>
    <property type="match status" value="1"/>
</dbReference>
<dbReference type="InterPro" id="IPR016137">
    <property type="entry name" value="RGS"/>
</dbReference>
<evidence type="ECO:0000256" key="1">
    <source>
        <dbReference type="SAM" id="Phobius"/>
    </source>
</evidence>
<protein>
    <recommendedName>
        <fullName evidence="2">RGS domain-containing protein</fullName>
    </recommendedName>
</protein>
<organism evidence="3 4">
    <name type="scientific">Plasmodiophora brassicae</name>
    <name type="common">Clubroot disease agent</name>
    <dbReference type="NCBI Taxonomy" id="37360"/>
    <lineage>
        <taxon>Eukaryota</taxon>
        <taxon>Sar</taxon>
        <taxon>Rhizaria</taxon>
        <taxon>Endomyxa</taxon>
        <taxon>Phytomyxea</taxon>
        <taxon>Plasmodiophorida</taxon>
        <taxon>Plasmodiophoridae</taxon>
        <taxon>Plasmodiophora</taxon>
    </lineage>
</organism>
<feature type="non-terminal residue" evidence="3">
    <location>
        <position position="1"/>
    </location>
</feature>
<dbReference type="PANTHER" id="PTHR10845">
    <property type="entry name" value="REGULATOR OF G PROTEIN SIGNALING"/>
    <property type="match status" value="1"/>
</dbReference>
<evidence type="ECO:0000313" key="4">
    <source>
        <dbReference type="Proteomes" id="UP000039324"/>
    </source>
</evidence>
<dbReference type="PRINTS" id="PR01301">
    <property type="entry name" value="RGSPROTEIN"/>
</dbReference>
<dbReference type="SUPFAM" id="SSF48097">
    <property type="entry name" value="Regulator of G-protein signaling, RGS"/>
    <property type="match status" value="1"/>
</dbReference>